<sequence length="68" mass="7393">MGGDAAPHAALSKGTQHHTRCQSSGLSGSRNIILISFNSLYCLVNQPSFTYHLCIFTFGRRSCHIILG</sequence>
<evidence type="ECO:0000313" key="2">
    <source>
        <dbReference type="EMBL" id="OCT84956.1"/>
    </source>
</evidence>
<accession>A0A974D688</accession>
<evidence type="ECO:0000256" key="1">
    <source>
        <dbReference type="SAM" id="MobiDB-lite"/>
    </source>
</evidence>
<evidence type="ECO:0000313" key="3">
    <source>
        <dbReference type="Proteomes" id="UP000694892"/>
    </source>
</evidence>
<reference evidence="3" key="1">
    <citation type="journal article" date="2016" name="Nature">
        <title>Genome evolution in the allotetraploid frog Xenopus laevis.</title>
        <authorList>
            <person name="Session A.M."/>
            <person name="Uno Y."/>
            <person name="Kwon T."/>
            <person name="Chapman J.A."/>
            <person name="Toyoda A."/>
            <person name="Takahashi S."/>
            <person name="Fukui A."/>
            <person name="Hikosaka A."/>
            <person name="Suzuki A."/>
            <person name="Kondo M."/>
            <person name="van Heeringen S.J."/>
            <person name="Quigley I."/>
            <person name="Heinz S."/>
            <person name="Ogino H."/>
            <person name="Ochi H."/>
            <person name="Hellsten U."/>
            <person name="Lyons J.B."/>
            <person name="Simakov O."/>
            <person name="Putnam N."/>
            <person name="Stites J."/>
            <person name="Kuroki Y."/>
            <person name="Tanaka T."/>
            <person name="Michiue T."/>
            <person name="Watanabe M."/>
            <person name="Bogdanovic O."/>
            <person name="Lister R."/>
            <person name="Georgiou G."/>
            <person name="Paranjpe S.S."/>
            <person name="van Kruijsbergen I."/>
            <person name="Shu S."/>
            <person name="Carlson J."/>
            <person name="Kinoshita T."/>
            <person name="Ohta Y."/>
            <person name="Mawaribuchi S."/>
            <person name="Jenkins J."/>
            <person name="Grimwood J."/>
            <person name="Schmutz J."/>
            <person name="Mitros T."/>
            <person name="Mozaffari S.V."/>
            <person name="Suzuki Y."/>
            <person name="Haramoto Y."/>
            <person name="Yamamoto T.S."/>
            <person name="Takagi C."/>
            <person name="Heald R."/>
            <person name="Miller K."/>
            <person name="Haudenschild C."/>
            <person name="Kitzman J."/>
            <person name="Nakayama T."/>
            <person name="Izutsu Y."/>
            <person name="Robert J."/>
            <person name="Fortriede J."/>
            <person name="Burns K."/>
            <person name="Lotay V."/>
            <person name="Karimi K."/>
            <person name="Yasuoka Y."/>
            <person name="Dichmann D.S."/>
            <person name="Flajnik M.F."/>
            <person name="Houston D.W."/>
            <person name="Shendure J."/>
            <person name="DuPasquier L."/>
            <person name="Vize P.D."/>
            <person name="Zorn A.M."/>
            <person name="Ito M."/>
            <person name="Marcotte E.M."/>
            <person name="Wallingford J.B."/>
            <person name="Ito Y."/>
            <person name="Asashima M."/>
            <person name="Ueno N."/>
            <person name="Matsuda Y."/>
            <person name="Veenstra G.J."/>
            <person name="Fujiyama A."/>
            <person name="Harland R.M."/>
            <person name="Taira M."/>
            <person name="Rokhsar D.S."/>
        </authorList>
    </citation>
    <scope>NUCLEOTIDE SEQUENCE [LARGE SCALE GENOMIC DNA]</scope>
    <source>
        <strain evidence="3">J</strain>
    </source>
</reference>
<dbReference type="AlphaFoldDB" id="A0A974D688"/>
<feature type="region of interest" description="Disordered" evidence="1">
    <location>
        <begin position="1"/>
        <end position="26"/>
    </location>
</feature>
<gene>
    <name evidence="2" type="ORF">XELAEV_18023117mg</name>
</gene>
<dbReference type="Proteomes" id="UP000694892">
    <property type="component" value="Chromosome 4L"/>
</dbReference>
<proteinExistence type="predicted"/>
<name>A0A974D688_XENLA</name>
<organism evidence="2 3">
    <name type="scientific">Xenopus laevis</name>
    <name type="common">African clawed frog</name>
    <dbReference type="NCBI Taxonomy" id="8355"/>
    <lineage>
        <taxon>Eukaryota</taxon>
        <taxon>Metazoa</taxon>
        <taxon>Chordata</taxon>
        <taxon>Craniata</taxon>
        <taxon>Vertebrata</taxon>
        <taxon>Euteleostomi</taxon>
        <taxon>Amphibia</taxon>
        <taxon>Batrachia</taxon>
        <taxon>Anura</taxon>
        <taxon>Pipoidea</taxon>
        <taxon>Pipidae</taxon>
        <taxon>Xenopodinae</taxon>
        <taxon>Xenopus</taxon>
        <taxon>Xenopus</taxon>
    </lineage>
</organism>
<protein>
    <submittedName>
        <fullName evidence="2">Uncharacterized protein</fullName>
    </submittedName>
</protein>
<dbReference type="EMBL" id="CM004472">
    <property type="protein sequence ID" value="OCT84956.1"/>
    <property type="molecule type" value="Genomic_DNA"/>
</dbReference>